<dbReference type="PANTHER" id="PTHR43788:SF16">
    <property type="entry name" value="HELICASE WITH ZINC FINGER 2"/>
    <property type="match status" value="1"/>
</dbReference>
<dbReference type="GO" id="GO:0005524">
    <property type="term" value="F:ATP binding"/>
    <property type="evidence" value="ECO:0007669"/>
    <property type="project" value="UniProtKB-KW"/>
</dbReference>
<evidence type="ECO:0000256" key="2">
    <source>
        <dbReference type="ARBA" id="ARBA00022741"/>
    </source>
</evidence>
<keyword evidence="5" id="KW-0067">ATP-binding</keyword>
<evidence type="ECO:0000313" key="10">
    <source>
        <dbReference type="Proteomes" id="UP000050761"/>
    </source>
</evidence>
<protein>
    <submittedName>
        <fullName evidence="11">AAA_11 domain-containing protein</fullName>
    </submittedName>
</protein>
<feature type="domain" description="DNA2/NAM7 helicase-like C-terminal" evidence="8">
    <location>
        <begin position="983"/>
        <end position="1166"/>
    </location>
</feature>
<dbReference type="Proteomes" id="UP000050761">
    <property type="component" value="Unassembled WGS sequence"/>
</dbReference>
<accession>A0A183GTJ5</accession>
<evidence type="ECO:0000256" key="5">
    <source>
        <dbReference type="ARBA" id="ARBA00022840"/>
    </source>
</evidence>
<dbReference type="WBParaSite" id="HPBE_0002601501-mRNA-1">
    <property type="protein sequence ID" value="HPBE_0002601501-mRNA-1"/>
    <property type="gene ID" value="HPBE_0002601501"/>
</dbReference>
<keyword evidence="4" id="KW-0347">Helicase</keyword>
<evidence type="ECO:0000313" key="11">
    <source>
        <dbReference type="WBParaSite" id="HPBE_0002601501-mRNA-1"/>
    </source>
</evidence>
<evidence type="ECO:0000256" key="6">
    <source>
        <dbReference type="SAM" id="MobiDB-lite"/>
    </source>
</evidence>
<comment type="similarity">
    <text evidence="1">Belongs to the DNA2/NAM7 helicase family.</text>
</comment>
<dbReference type="GO" id="GO:0043139">
    <property type="term" value="F:5'-3' DNA helicase activity"/>
    <property type="evidence" value="ECO:0007669"/>
    <property type="project" value="TreeGrafter"/>
</dbReference>
<dbReference type="InterPro" id="IPR050534">
    <property type="entry name" value="Coronavir_polyprotein_1ab"/>
</dbReference>
<feature type="region of interest" description="Disordered" evidence="6">
    <location>
        <begin position="1"/>
        <end position="70"/>
    </location>
</feature>
<dbReference type="EMBL" id="UZAH01039023">
    <property type="protein sequence ID" value="VDP55206.1"/>
    <property type="molecule type" value="Genomic_DNA"/>
</dbReference>
<feature type="domain" description="DNA2/NAM7 helicase helicase" evidence="7">
    <location>
        <begin position="731"/>
        <end position="967"/>
    </location>
</feature>
<dbReference type="Pfam" id="PF13086">
    <property type="entry name" value="AAA_11"/>
    <property type="match status" value="1"/>
</dbReference>
<feature type="compositionally biased region" description="Low complexity" evidence="6">
    <location>
        <begin position="18"/>
        <end position="30"/>
    </location>
</feature>
<feature type="compositionally biased region" description="Low complexity" evidence="6">
    <location>
        <begin position="51"/>
        <end position="62"/>
    </location>
</feature>
<evidence type="ECO:0000259" key="8">
    <source>
        <dbReference type="Pfam" id="PF13087"/>
    </source>
</evidence>
<accession>A0A3P8IJ00</accession>
<evidence type="ECO:0000256" key="1">
    <source>
        <dbReference type="ARBA" id="ARBA00007913"/>
    </source>
</evidence>
<evidence type="ECO:0000259" key="7">
    <source>
        <dbReference type="Pfam" id="PF13086"/>
    </source>
</evidence>
<dbReference type="InterPro" id="IPR041679">
    <property type="entry name" value="DNA2/NAM7-like_C"/>
</dbReference>
<keyword evidence="10" id="KW-1185">Reference proteome</keyword>
<evidence type="ECO:0000256" key="3">
    <source>
        <dbReference type="ARBA" id="ARBA00022801"/>
    </source>
</evidence>
<dbReference type="SUPFAM" id="SSF52540">
    <property type="entry name" value="P-loop containing nucleoside triphosphate hydrolases"/>
    <property type="match status" value="1"/>
</dbReference>
<sequence>MSSNSDGYPRNKGRTGARSRASAPPRESPSNDYPAIQQLSIAADVPDQPMEVVETSESSSGSKPGLHSDFSGAAAPSTFLAGAGAPSLQPAGAVAPLLQSDKASESKFSFANVVARQRAAEEAAAAADSVAAIPLPPPMVSRKRPAAQLTLQTHHQLPERTPRNHTHRLIDKHPWAQYVTLRKEPIPTDPEAVTSLLPTTVYRHIKGGGYLSSRFGHSLFPRSYRETSSPQHRLPIMELMRLEHAVHFREASAAVINRLQRRSYQPVDNTLPVTPSGTMPSVTLPEARPHFPVLYQVVSRGPGQGLTLEAKGFFIIGPDRMDLHLIKLDQFATNLVSNTRGFDRTLVSVKDFVWVYSVEPTLAALRDHATVLRQARTPKATVLDNATAFFFRVKEFAFVTPSQSSRRVYGVTLSLTRHHNSTKAIRIAFESAPEAVQVSPTVCDFPIDDAREDEFVTALARPNSSTAIRFSERPASKAAREQLCWLIRSFVPAHPQEGLLPLKVFKLTADERAWLEDRAGDFTNYRRNPSLARSRMAQIFNVACSALVAINNLGDDQRTLGLTAVVPSMDAYPLRLDFTITDMSSECGWTTNRPVYLWVVGSHSLVRATIQRSQHHYSDRSLSIRLVAPAWAHRSLLVDCRAYGTTQGGTTSVPIRVRLGSLPAGADPVYEIISSLQLFKGVSFASGSRGADILDTVYGGLRAPSGPVGPIADLERMSIGGRILDLQPDRVNALQFATVDQPVIAIQAAFGTGKTVIGALLAARIFRSQQSTVVATTTTNTAVAQFTDTLLRLDDHRDLDIVRYVCDSALLEGSPTTPVDIHTVLKRLADDYGHRMSEQAVKICRRYKRGRELLETYLFDPDRALHLTEEQREEYRMAEREVSDITSDVIRIMFEVRPPAVVCLTTSALLNAVTFGGIFSDFLADVKTVIADEASQIPEPAMVAIATRLPQARHIYIGDIHQLEPHVRCSRSSNPARFGARGVMELLLEKGIPSAPLTTTFRCHPDLLELPNQLCYHWTLRSGTQSAERQMFLNAVRCSPYKLPFYFVDVAGTSTRSITGSHSNIAEAECCYEIVASLLRNGVDPSSIAIVVFYREQYRILEEFARNTQIDLHTVDSVQGREKDIVIVLSTRTNFEPSQGEFVDDLKRLNVALTRCRHGQFVLGQERSLVQLTNWALVLNWARRTMCFTTGANLPDLFR</sequence>
<dbReference type="CDD" id="cd18808">
    <property type="entry name" value="SF1_C_Upf1"/>
    <property type="match status" value="1"/>
</dbReference>
<dbReference type="InterPro" id="IPR041677">
    <property type="entry name" value="DNA2/NAM7_AAA_11"/>
</dbReference>
<name>A0A183GTJ5_HELPZ</name>
<dbReference type="GO" id="GO:0016787">
    <property type="term" value="F:hydrolase activity"/>
    <property type="evidence" value="ECO:0007669"/>
    <property type="project" value="UniProtKB-KW"/>
</dbReference>
<keyword evidence="2" id="KW-0547">Nucleotide-binding</keyword>
<organism evidence="10 11">
    <name type="scientific">Heligmosomoides polygyrus</name>
    <name type="common">Parasitic roundworm</name>
    <dbReference type="NCBI Taxonomy" id="6339"/>
    <lineage>
        <taxon>Eukaryota</taxon>
        <taxon>Metazoa</taxon>
        <taxon>Ecdysozoa</taxon>
        <taxon>Nematoda</taxon>
        <taxon>Chromadorea</taxon>
        <taxon>Rhabditida</taxon>
        <taxon>Rhabditina</taxon>
        <taxon>Rhabditomorpha</taxon>
        <taxon>Strongyloidea</taxon>
        <taxon>Heligmosomidae</taxon>
        <taxon>Heligmosomoides</taxon>
    </lineage>
</organism>
<keyword evidence="3" id="KW-0378">Hydrolase</keyword>
<proteinExistence type="inferred from homology"/>
<evidence type="ECO:0000256" key="4">
    <source>
        <dbReference type="ARBA" id="ARBA00022806"/>
    </source>
</evidence>
<gene>
    <name evidence="9" type="ORF">HPBE_LOCUS26014</name>
</gene>
<dbReference type="Pfam" id="PF13087">
    <property type="entry name" value="AAA_12"/>
    <property type="match status" value="1"/>
</dbReference>
<dbReference type="AlphaFoldDB" id="A0A183GTJ5"/>
<evidence type="ECO:0000313" key="9">
    <source>
        <dbReference type="EMBL" id="VDP55206.1"/>
    </source>
</evidence>
<reference evidence="11" key="2">
    <citation type="submission" date="2019-09" db="UniProtKB">
        <authorList>
            <consortium name="WormBaseParasite"/>
        </authorList>
    </citation>
    <scope>IDENTIFICATION</scope>
</reference>
<dbReference type="PANTHER" id="PTHR43788">
    <property type="entry name" value="DNA2/NAM7 HELICASE FAMILY MEMBER"/>
    <property type="match status" value="1"/>
</dbReference>
<dbReference type="OrthoDB" id="5854045at2759"/>
<reference evidence="9 10" key="1">
    <citation type="submission" date="2018-11" db="EMBL/GenBank/DDBJ databases">
        <authorList>
            <consortium name="Pathogen Informatics"/>
        </authorList>
    </citation>
    <scope>NUCLEOTIDE SEQUENCE [LARGE SCALE GENOMIC DNA]</scope>
</reference>
<dbReference type="InterPro" id="IPR027417">
    <property type="entry name" value="P-loop_NTPase"/>
</dbReference>
<dbReference type="Gene3D" id="3.40.50.300">
    <property type="entry name" value="P-loop containing nucleotide triphosphate hydrolases"/>
    <property type="match status" value="2"/>
</dbReference>
<dbReference type="InterPro" id="IPR047187">
    <property type="entry name" value="SF1_C_Upf1"/>
</dbReference>